<protein>
    <recommendedName>
        <fullName evidence="3">Outer membrane protein with beta-barrel domain</fullName>
    </recommendedName>
</protein>
<gene>
    <name evidence="1" type="ORF">ESW18_18495</name>
</gene>
<sequence>MNFKVLMRLQLGIIITSVFFGLISSQVEAQSRNFVDVSYDRGPMIGNNKVWANDLINKLNYSGVDVRFGRRSTKNTFYNYINRYPSYGLGFTSAVNYYSEIGRPIGIYAFGEFPFGKVNFNRKVNFSYYSQIGVGFNMNPYDPMTNPINGFVG</sequence>
<accession>A0ABY3HKF6</accession>
<comment type="caution">
    <text evidence="1">The sequence shown here is derived from an EMBL/GenBank/DDBJ whole genome shotgun (WGS) entry which is preliminary data.</text>
</comment>
<dbReference type="EMBL" id="VORV01000017">
    <property type="protein sequence ID" value="TXD75940.1"/>
    <property type="molecule type" value="Genomic_DNA"/>
</dbReference>
<evidence type="ECO:0000313" key="1">
    <source>
        <dbReference type="EMBL" id="TXD75940.1"/>
    </source>
</evidence>
<evidence type="ECO:0000313" key="2">
    <source>
        <dbReference type="Proteomes" id="UP000321927"/>
    </source>
</evidence>
<proteinExistence type="predicted"/>
<keyword evidence="2" id="KW-1185">Reference proteome</keyword>
<dbReference type="Proteomes" id="UP000321927">
    <property type="component" value="Unassembled WGS sequence"/>
</dbReference>
<organism evidence="1 2">
    <name type="scientific">Algoriphagus ratkowskyi</name>
    <dbReference type="NCBI Taxonomy" id="57028"/>
    <lineage>
        <taxon>Bacteria</taxon>
        <taxon>Pseudomonadati</taxon>
        <taxon>Bacteroidota</taxon>
        <taxon>Cytophagia</taxon>
        <taxon>Cytophagales</taxon>
        <taxon>Cyclobacteriaceae</taxon>
        <taxon>Algoriphagus</taxon>
    </lineage>
</organism>
<name>A0ABY3HKF6_9BACT</name>
<evidence type="ECO:0008006" key="3">
    <source>
        <dbReference type="Google" id="ProtNLM"/>
    </source>
</evidence>
<reference evidence="1 2" key="1">
    <citation type="submission" date="2019-08" db="EMBL/GenBank/DDBJ databases">
        <title>Genome of Algoriphagus ratkowskyi IC026.</title>
        <authorList>
            <person name="Bowman J.P."/>
        </authorList>
    </citation>
    <scope>NUCLEOTIDE SEQUENCE [LARGE SCALE GENOMIC DNA]</scope>
    <source>
        <strain evidence="1 2">IC026</strain>
    </source>
</reference>
<dbReference type="RefSeq" id="WP_143244248.1">
    <property type="nucleotide sequence ID" value="NZ_MSSV01000022.1"/>
</dbReference>